<feature type="non-terminal residue" evidence="1">
    <location>
        <position position="1"/>
    </location>
</feature>
<dbReference type="InterPro" id="IPR015943">
    <property type="entry name" value="WD40/YVTN_repeat-like_dom_sf"/>
</dbReference>
<dbReference type="Pfam" id="PF10282">
    <property type="entry name" value="Lactonase"/>
    <property type="match status" value="1"/>
</dbReference>
<name>A0A382KL84_9ZZZZ</name>
<reference evidence="1" key="1">
    <citation type="submission" date="2018-05" db="EMBL/GenBank/DDBJ databases">
        <authorList>
            <person name="Lanie J.A."/>
            <person name="Ng W.-L."/>
            <person name="Kazmierczak K.M."/>
            <person name="Andrzejewski T.M."/>
            <person name="Davidsen T.M."/>
            <person name="Wayne K.J."/>
            <person name="Tettelin H."/>
            <person name="Glass J.I."/>
            <person name="Rusch D."/>
            <person name="Podicherti R."/>
            <person name="Tsui H.-C.T."/>
            <person name="Winkler M.E."/>
        </authorList>
    </citation>
    <scope>NUCLEOTIDE SEQUENCE</scope>
</reference>
<dbReference type="EMBL" id="UINC01080816">
    <property type="protein sequence ID" value="SVC24102.1"/>
    <property type="molecule type" value="Genomic_DNA"/>
</dbReference>
<evidence type="ECO:0000313" key="1">
    <source>
        <dbReference type="EMBL" id="SVC24102.1"/>
    </source>
</evidence>
<proteinExistence type="predicted"/>
<feature type="non-terminal residue" evidence="1">
    <location>
        <position position="49"/>
    </location>
</feature>
<accession>A0A382KL84</accession>
<protein>
    <submittedName>
        <fullName evidence="1">Uncharacterized protein</fullName>
    </submittedName>
</protein>
<dbReference type="AlphaFoldDB" id="A0A382KL84"/>
<gene>
    <name evidence="1" type="ORF">METZ01_LOCUS276956</name>
</gene>
<dbReference type="Gene3D" id="2.130.10.10">
    <property type="entry name" value="YVTN repeat-like/Quinoprotein amine dehydrogenase"/>
    <property type="match status" value="1"/>
</dbReference>
<sequence>VGRRGALDIASFSIDQANGDITQIGSAPLQGEPVAMATDRKGRYVLSAY</sequence>
<dbReference type="InterPro" id="IPR019405">
    <property type="entry name" value="Lactonase_7-beta_prop"/>
</dbReference>
<organism evidence="1">
    <name type="scientific">marine metagenome</name>
    <dbReference type="NCBI Taxonomy" id="408172"/>
    <lineage>
        <taxon>unclassified sequences</taxon>
        <taxon>metagenomes</taxon>
        <taxon>ecological metagenomes</taxon>
    </lineage>
</organism>